<dbReference type="EMBL" id="JBJQND010000009">
    <property type="protein sequence ID" value="KAL3867524.1"/>
    <property type="molecule type" value="Genomic_DNA"/>
</dbReference>
<keyword evidence="3" id="KW-1185">Reference proteome</keyword>
<reference evidence="2 3" key="1">
    <citation type="submission" date="2024-11" db="EMBL/GenBank/DDBJ databases">
        <title>Chromosome-level genome assembly of the freshwater bivalve Anodonta woodiana.</title>
        <authorList>
            <person name="Chen X."/>
        </authorList>
    </citation>
    <scope>NUCLEOTIDE SEQUENCE [LARGE SCALE GENOMIC DNA]</scope>
    <source>
        <strain evidence="2">MN2024</strain>
        <tissue evidence="2">Gills</tissue>
    </source>
</reference>
<dbReference type="Proteomes" id="UP001634394">
    <property type="component" value="Unassembled WGS sequence"/>
</dbReference>
<name>A0ABD3W0Z2_SINWO</name>
<evidence type="ECO:0000313" key="2">
    <source>
        <dbReference type="EMBL" id="KAL3867524.1"/>
    </source>
</evidence>
<protein>
    <submittedName>
        <fullName evidence="2">Uncharacterized protein</fullName>
    </submittedName>
</protein>
<evidence type="ECO:0000313" key="3">
    <source>
        <dbReference type="Proteomes" id="UP001634394"/>
    </source>
</evidence>
<comment type="caution">
    <text evidence="2">The sequence shown here is derived from an EMBL/GenBank/DDBJ whole genome shotgun (WGS) entry which is preliminary data.</text>
</comment>
<feature type="non-terminal residue" evidence="2">
    <location>
        <position position="1"/>
    </location>
</feature>
<sequence length="61" mass="6959">DIVDNMGMLEEIVDKLDGGIEETDSLLQNGIRQLDIDDAKEEIPNGKKQEKEDLEDENRML</sequence>
<gene>
    <name evidence="2" type="ORF">ACJMK2_044721</name>
</gene>
<accession>A0ABD3W0Z2</accession>
<dbReference type="AlphaFoldDB" id="A0ABD3W0Z2"/>
<evidence type="ECO:0000256" key="1">
    <source>
        <dbReference type="SAM" id="MobiDB-lite"/>
    </source>
</evidence>
<feature type="region of interest" description="Disordered" evidence="1">
    <location>
        <begin position="34"/>
        <end position="61"/>
    </location>
</feature>
<organism evidence="2 3">
    <name type="scientific">Sinanodonta woodiana</name>
    <name type="common">Chinese pond mussel</name>
    <name type="synonym">Anodonta woodiana</name>
    <dbReference type="NCBI Taxonomy" id="1069815"/>
    <lineage>
        <taxon>Eukaryota</taxon>
        <taxon>Metazoa</taxon>
        <taxon>Spiralia</taxon>
        <taxon>Lophotrochozoa</taxon>
        <taxon>Mollusca</taxon>
        <taxon>Bivalvia</taxon>
        <taxon>Autobranchia</taxon>
        <taxon>Heteroconchia</taxon>
        <taxon>Palaeoheterodonta</taxon>
        <taxon>Unionida</taxon>
        <taxon>Unionoidea</taxon>
        <taxon>Unionidae</taxon>
        <taxon>Unioninae</taxon>
        <taxon>Sinanodonta</taxon>
    </lineage>
</organism>
<proteinExistence type="predicted"/>